<dbReference type="EMBL" id="BQKA01000043">
    <property type="protein sequence ID" value="GJM51196.1"/>
    <property type="molecule type" value="Genomic_DNA"/>
</dbReference>
<dbReference type="GO" id="GO:0016740">
    <property type="term" value="F:transferase activity"/>
    <property type="evidence" value="ECO:0007669"/>
    <property type="project" value="UniProtKB-ARBA"/>
</dbReference>
<dbReference type="Pfam" id="PF04191">
    <property type="entry name" value="PEMT"/>
    <property type="match status" value="1"/>
</dbReference>
<evidence type="ECO:0000256" key="3">
    <source>
        <dbReference type="ARBA" id="ARBA00022989"/>
    </source>
</evidence>
<keyword evidence="3 5" id="KW-1133">Transmembrane helix</keyword>
<organism evidence="6 8">
    <name type="scientific">Capnocytophaga catalasegens</name>
    <dbReference type="NCBI Taxonomy" id="1004260"/>
    <lineage>
        <taxon>Bacteria</taxon>
        <taxon>Pseudomonadati</taxon>
        <taxon>Bacteroidota</taxon>
        <taxon>Flavobacteriia</taxon>
        <taxon>Flavobacteriales</taxon>
        <taxon>Flavobacteriaceae</taxon>
        <taxon>Capnocytophaga</taxon>
    </lineage>
</organism>
<evidence type="ECO:0000256" key="1">
    <source>
        <dbReference type="ARBA" id="ARBA00004127"/>
    </source>
</evidence>
<reference evidence="6 9" key="1">
    <citation type="submission" date="2021-11" db="EMBL/GenBank/DDBJ databases">
        <title>Draft genome sequence of Capnocytophaga sp. strain KC07075 isolated from cat oral cavity.</title>
        <authorList>
            <person name="Suzuki M."/>
            <person name="Imaoka K."/>
            <person name="Kimura M."/>
            <person name="Morikawa S."/>
            <person name="Maeda K."/>
        </authorList>
    </citation>
    <scope>NUCLEOTIDE SEQUENCE</scope>
    <source>
        <strain evidence="6">KC07075</strain>
        <strain evidence="7 9">KC07079</strain>
    </source>
</reference>
<dbReference type="GO" id="GO:0012505">
    <property type="term" value="C:endomembrane system"/>
    <property type="evidence" value="ECO:0007669"/>
    <property type="project" value="UniProtKB-SubCell"/>
</dbReference>
<name>A0AAV5AYW2_9FLAO</name>
<dbReference type="EMBL" id="BQKB01000010">
    <property type="protein sequence ID" value="GJM52271.1"/>
    <property type="molecule type" value="Genomic_DNA"/>
</dbReference>
<protein>
    <submittedName>
        <fullName evidence="6">Membrane protein</fullName>
    </submittedName>
</protein>
<comment type="caution">
    <text evidence="6">The sequence shown here is derived from an EMBL/GenBank/DDBJ whole genome shotgun (WGS) entry which is preliminary data.</text>
</comment>
<accession>A0AAV5AYW2</accession>
<dbReference type="PANTHER" id="PTHR12714">
    <property type="entry name" value="PROTEIN-S ISOPRENYLCYSTEINE O-METHYLTRANSFERASE"/>
    <property type="match status" value="1"/>
</dbReference>
<evidence type="ECO:0000256" key="4">
    <source>
        <dbReference type="ARBA" id="ARBA00023136"/>
    </source>
</evidence>
<dbReference type="Proteomes" id="UP001208692">
    <property type="component" value="Unassembled WGS sequence"/>
</dbReference>
<evidence type="ECO:0000313" key="7">
    <source>
        <dbReference type="EMBL" id="GJM52271.1"/>
    </source>
</evidence>
<dbReference type="PANTHER" id="PTHR12714:SF24">
    <property type="entry name" value="SLR1182 PROTEIN"/>
    <property type="match status" value="1"/>
</dbReference>
<keyword evidence="9" id="KW-1185">Reference proteome</keyword>
<sequence>MPVKALDFKKKNMLDLKIPPVIVLVVFAGIVIGIPLVIPFYVVQSVGLCVFFILFGIIIALSGVWEFRKSKTTVNPTTPEKSSQIVNTGIYRFSRNPMYLGMALGLVGLTFGFGNHLSWLGVVGFIAYITQFQIIPEEKILKEIFGKNYINYLKQVRRWI</sequence>
<comment type="subcellular location">
    <subcellularLocation>
        <location evidence="1">Endomembrane system</location>
        <topology evidence="1">Multi-pass membrane protein</topology>
    </subcellularLocation>
</comment>
<evidence type="ECO:0000256" key="5">
    <source>
        <dbReference type="SAM" id="Phobius"/>
    </source>
</evidence>
<proteinExistence type="predicted"/>
<dbReference type="InterPro" id="IPR007318">
    <property type="entry name" value="Phopholipid_MeTrfase"/>
</dbReference>
<keyword evidence="2 5" id="KW-0812">Transmembrane</keyword>
<evidence type="ECO:0000256" key="2">
    <source>
        <dbReference type="ARBA" id="ARBA00022692"/>
    </source>
</evidence>
<keyword evidence="4 5" id="KW-0472">Membrane</keyword>
<feature type="transmembrane region" description="Helical" evidence="5">
    <location>
        <begin position="21"/>
        <end position="38"/>
    </location>
</feature>
<evidence type="ECO:0000313" key="9">
    <source>
        <dbReference type="Proteomes" id="UP001208692"/>
    </source>
</evidence>
<evidence type="ECO:0000313" key="6">
    <source>
        <dbReference type="EMBL" id="GJM51196.1"/>
    </source>
</evidence>
<dbReference type="Proteomes" id="UP001207736">
    <property type="component" value="Unassembled WGS sequence"/>
</dbReference>
<dbReference type="AlphaFoldDB" id="A0AAV5AYW2"/>
<evidence type="ECO:0000313" key="8">
    <source>
        <dbReference type="Proteomes" id="UP001207736"/>
    </source>
</evidence>
<feature type="transmembrane region" description="Helical" evidence="5">
    <location>
        <begin position="99"/>
        <end position="129"/>
    </location>
</feature>
<dbReference type="Gene3D" id="1.20.120.1630">
    <property type="match status" value="1"/>
</dbReference>
<gene>
    <name evidence="6" type="ORF">RCZ15_21690</name>
    <name evidence="7" type="ORF">RCZ16_05890</name>
</gene>
<feature type="transmembrane region" description="Helical" evidence="5">
    <location>
        <begin position="44"/>
        <end position="65"/>
    </location>
</feature>